<organism evidence="2 3">
    <name type="scientific">Martelella mangrovi</name>
    <dbReference type="NCBI Taxonomy" id="1397477"/>
    <lineage>
        <taxon>Bacteria</taxon>
        <taxon>Pseudomonadati</taxon>
        <taxon>Pseudomonadota</taxon>
        <taxon>Alphaproteobacteria</taxon>
        <taxon>Hyphomicrobiales</taxon>
        <taxon>Aurantimonadaceae</taxon>
        <taxon>Martelella</taxon>
    </lineage>
</organism>
<dbReference type="EMBL" id="JBEPLY010000021">
    <property type="protein sequence ID" value="MET3602122.1"/>
    <property type="molecule type" value="Genomic_DNA"/>
</dbReference>
<name>A0ABV2IIR4_9HYPH</name>
<evidence type="ECO:0000313" key="3">
    <source>
        <dbReference type="Proteomes" id="UP001549164"/>
    </source>
</evidence>
<dbReference type="Proteomes" id="UP001549164">
    <property type="component" value="Unassembled WGS sequence"/>
</dbReference>
<proteinExistence type="predicted"/>
<feature type="compositionally biased region" description="Basic and acidic residues" evidence="1">
    <location>
        <begin position="49"/>
        <end position="65"/>
    </location>
</feature>
<evidence type="ECO:0000313" key="2">
    <source>
        <dbReference type="EMBL" id="MET3602122.1"/>
    </source>
</evidence>
<feature type="region of interest" description="Disordered" evidence="1">
    <location>
        <begin position="38"/>
        <end position="65"/>
    </location>
</feature>
<accession>A0ABV2IIR4</accession>
<sequence>MAELLKRVGPERIAAAFLRQQLAARPVPEDLLPLPAEALENKTSARARRSADKQGTVREPRGAGM</sequence>
<evidence type="ECO:0000256" key="1">
    <source>
        <dbReference type="SAM" id="MobiDB-lite"/>
    </source>
</evidence>
<comment type="caution">
    <text evidence="2">The sequence shown here is derived from an EMBL/GenBank/DDBJ whole genome shotgun (WGS) entry which is preliminary data.</text>
</comment>
<protein>
    <submittedName>
        <fullName evidence="2">Uncharacterized protein</fullName>
    </submittedName>
</protein>
<keyword evidence="3" id="KW-1185">Reference proteome</keyword>
<gene>
    <name evidence="2" type="ORF">ABID12_004089</name>
</gene>
<reference evidence="2 3" key="1">
    <citation type="submission" date="2024-06" db="EMBL/GenBank/DDBJ databases">
        <title>Genomic Encyclopedia of Type Strains, Phase IV (KMG-IV): sequencing the most valuable type-strain genomes for metagenomic binning, comparative biology and taxonomic classification.</title>
        <authorList>
            <person name="Goeker M."/>
        </authorList>
    </citation>
    <scope>NUCLEOTIDE SEQUENCE [LARGE SCALE GENOMIC DNA]</scope>
    <source>
        <strain evidence="2 3">DSM 28102</strain>
    </source>
</reference>